<organism evidence="1 2">
    <name type="scientific">Simiduia agarivorans (strain DSM 21679 / JCM 13881 / BCRC 17597 / SA1)</name>
    <dbReference type="NCBI Taxonomy" id="1117647"/>
    <lineage>
        <taxon>Bacteria</taxon>
        <taxon>Pseudomonadati</taxon>
        <taxon>Pseudomonadota</taxon>
        <taxon>Gammaproteobacteria</taxon>
        <taxon>Cellvibrionales</taxon>
        <taxon>Cellvibrionaceae</taxon>
        <taxon>Simiduia</taxon>
    </lineage>
</organism>
<dbReference type="KEGG" id="saga:M5M_00435"/>
<sequence length="146" mass="16587">MDEADEWRQLLQSHLVYARAECEQLIEELLRAQGLVVSSCEVSGSALADLAKEDLSVSARTSLYQLMRSNQLGDLHAQISQSSIRRLQLLHRQLDLLQALLNEERDPARFQQHTQAFSALQKAFEQSIKGRHIHQSSMDEGDAELF</sequence>
<protein>
    <submittedName>
        <fullName evidence="1">Uncharacterized protein</fullName>
    </submittedName>
</protein>
<evidence type="ECO:0000313" key="1">
    <source>
        <dbReference type="EMBL" id="AFU97324.1"/>
    </source>
</evidence>
<dbReference type="AlphaFoldDB" id="K4KE59"/>
<dbReference type="EMBL" id="CP003746">
    <property type="protein sequence ID" value="AFU97324.1"/>
    <property type="molecule type" value="Genomic_DNA"/>
</dbReference>
<reference evidence="1 2" key="1">
    <citation type="journal article" date="2013" name="Genome Announc.">
        <title>Complete genome sequence of Simiduia agarivorans SA1(T), a marine bacterium able to degrade a variety of polysaccharides.</title>
        <authorList>
            <person name="Lin S.Y."/>
            <person name="Shieh W.Y."/>
            <person name="Chen J.S."/>
            <person name="Tang S.L."/>
        </authorList>
    </citation>
    <scope>NUCLEOTIDE SEQUENCE [LARGE SCALE GENOMIC DNA]</scope>
    <source>
        <strain evidence="2">DSM 21679 / JCM 13881 / BCRC 17597 / SA1</strain>
    </source>
</reference>
<keyword evidence="2" id="KW-1185">Reference proteome</keyword>
<evidence type="ECO:0000313" key="2">
    <source>
        <dbReference type="Proteomes" id="UP000000466"/>
    </source>
</evidence>
<dbReference type="Proteomes" id="UP000000466">
    <property type="component" value="Chromosome"/>
</dbReference>
<dbReference type="RefSeq" id="WP_015045497.1">
    <property type="nucleotide sequence ID" value="NC_018868.3"/>
</dbReference>
<proteinExistence type="predicted"/>
<name>K4KE59_SIMAS</name>
<dbReference type="HOGENOM" id="CLU_1776181_0_0_6"/>
<gene>
    <name evidence="1" type="ordered locus">M5M_00435</name>
</gene>
<dbReference type="STRING" id="1117647.M5M_00435"/>
<accession>K4KE59</accession>